<organism evidence="1">
    <name type="scientific">termite gut metagenome</name>
    <dbReference type="NCBI Taxonomy" id="433724"/>
    <lineage>
        <taxon>unclassified sequences</taxon>
        <taxon>metagenomes</taxon>
        <taxon>organismal metagenomes</taxon>
    </lineage>
</organism>
<name>A0A5J4SMY4_9ZZZZ</name>
<reference evidence="1" key="1">
    <citation type="submission" date="2019-03" db="EMBL/GenBank/DDBJ databases">
        <title>Single cell metagenomics reveals metabolic interactions within the superorganism composed of flagellate Streblomastix strix and complex community of Bacteroidetes bacteria on its surface.</title>
        <authorList>
            <person name="Treitli S.C."/>
            <person name="Kolisko M."/>
            <person name="Husnik F."/>
            <person name="Keeling P."/>
            <person name="Hampl V."/>
        </authorList>
    </citation>
    <scope>NUCLEOTIDE SEQUENCE</scope>
    <source>
        <strain evidence="1">STM</strain>
    </source>
</reference>
<evidence type="ECO:0000313" key="1">
    <source>
        <dbReference type="EMBL" id="KAA6346610.1"/>
    </source>
</evidence>
<protein>
    <submittedName>
        <fullName evidence="1">Uncharacterized protein</fullName>
    </submittedName>
</protein>
<dbReference type="AlphaFoldDB" id="A0A5J4SMY4"/>
<feature type="non-terminal residue" evidence="1">
    <location>
        <position position="1"/>
    </location>
</feature>
<accession>A0A5J4SMY4</accession>
<comment type="caution">
    <text evidence="1">The sequence shown here is derived from an EMBL/GenBank/DDBJ whole genome shotgun (WGS) entry which is preliminary data.</text>
</comment>
<sequence length="89" mass="9881">EKVPGFAYTGTMPDGGMLIEAKEAGYGSFVSGLIRTRYSSDDVEALQGNMLIAVSQPKNEKAEGYKRDWDEFQAFRSECKQKIKLLLGL</sequence>
<gene>
    <name evidence="1" type="ORF">EZS27_005855</name>
</gene>
<proteinExistence type="predicted"/>
<dbReference type="EMBL" id="SNRY01000124">
    <property type="protein sequence ID" value="KAA6346610.1"/>
    <property type="molecule type" value="Genomic_DNA"/>
</dbReference>